<comment type="subcellular location">
    <subcellularLocation>
        <location evidence="1 6 7">Nucleus</location>
    </subcellularLocation>
</comment>
<evidence type="ECO:0000256" key="3">
    <source>
        <dbReference type="ARBA" id="ARBA00023125"/>
    </source>
</evidence>
<evidence type="ECO:0000313" key="11">
    <source>
        <dbReference type="EMBL" id="CAL8110867.1"/>
    </source>
</evidence>
<dbReference type="Pfam" id="PF00046">
    <property type="entry name" value="Homeodomain"/>
    <property type="match status" value="1"/>
</dbReference>
<keyword evidence="5 6" id="KW-0539">Nucleus</keyword>
<feature type="transmembrane region" description="Helical" evidence="9">
    <location>
        <begin position="21"/>
        <end position="40"/>
    </location>
</feature>
<dbReference type="EMBL" id="CAXLJM020000046">
    <property type="protein sequence ID" value="CAL8110867.1"/>
    <property type="molecule type" value="Genomic_DNA"/>
</dbReference>
<organism evidence="11 12">
    <name type="scientific">Orchesella dallaii</name>
    <dbReference type="NCBI Taxonomy" id="48710"/>
    <lineage>
        <taxon>Eukaryota</taxon>
        <taxon>Metazoa</taxon>
        <taxon>Ecdysozoa</taxon>
        <taxon>Arthropoda</taxon>
        <taxon>Hexapoda</taxon>
        <taxon>Collembola</taxon>
        <taxon>Entomobryomorpha</taxon>
        <taxon>Entomobryoidea</taxon>
        <taxon>Orchesellidae</taxon>
        <taxon>Orchesellinae</taxon>
        <taxon>Orchesella</taxon>
    </lineage>
</organism>
<feature type="region of interest" description="Disordered" evidence="8">
    <location>
        <begin position="219"/>
        <end position="392"/>
    </location>
</feature>
<evidence type="ECO:0000256" key="9">
    <source>
        <dbReference type="SAM" id="Phobius"/>
    </source>
</evidence>
<accession>A0ABP1QW02</accession>
<name>A0ABP1QW02_9HEXA</name>
<feature type="compositionally biased region" description="Gly residues" evidence="8">
    <location>
        <begin position="309"/>
        <end position="322"/>
    </location>
</feature>
<evidence type="ECO:0000256" key="2">
    <source>
        <dbReference type="ARBA" id="ARBA00022473"/>
    </source>
</evidence>
<proteinExistence type="predicted"/>
<keyword evidence="4 6" id="KW-0371">Homeobox</keyword>
<keyword evidence="3 6" id="KW-0238">DNA-binding</keyword>
<evidence type="ECO:0000256" key="6">
    <source>
        <dbReference type="PROSITE-ProRule" id="PRU00108"/>
    </source>
</evidence>
<dbReference type="PROSITE" id="PS00027">
    <property type="entry name" value="HOMEOBOX_1"/>
    <property type="match status" value="1"/>
</dbReference>
<keyword evidence="2" id="KW-0217">Developmental protein</keyword>
<evidence type="ECO:0000256" key="8">
    <source>
        <dbReference type="SAM" id="MobiDB-lite"/>
    </source>
</evidence>
<keyword evidence="9" id="KW-0812">Transmembrane</keyword>
<reference evidence="11 12" key="1">
    <citation type="submission" date="2024-08" db="EMBL/GenBank/DDBJ databases">
        <authorList>
            <person name="Cucini C."/>
            <person name="Frati F."/>
        </authorList>
    </citation>
    <scope>NUCLEOTIDE SEQUENCE [LARGE SCALE GENOMIC DNA]</scope>
</reference>
<dbReference type="PROSITE" id="PS50071">
    <property type="entry name" value="HOMEOBOX_2"/>
    <property type="match status" value="1"/>
</dbReference>
<comment type="caution">
    <text evidence="11">The sequence shown here is derived from an EMBL/GenBank/DDBJ whole genome shotgun (WGS) entry which is preliminary data.</text>
</comment>
<dbReference type="PANTHER" id="PTHR45793:SF5">
    <property type="entry name" value="HOMEOTIC PROTEIN OCELLILESS"/>
    <property type="match status" value="1"/>
</dbReference>
<feature type="DNA-binding region" description="Homeobox" evidence="6">
    <location>
        <begin position="162"/>
        <end position="221"/>
    </location>
</feature>
<dbReference type="InterPro" id="IPR017970">
    <property type="entry name" value="Homeobox_CS"/>
</dbReference>
<feature type="domain" description="Homeobox" evidence="10">
    <location>
        <begin position="160"/>
        <end position="220"/>
    </location>
</feature>
<sequence length="613" mass="64445">MCDDKKRIKNYKKKFDLKSFKIGWVPFTIVIVPVLLYVVWDEIVTASKNPNADADVSMLYNSDHLLLEKDNSGRALSFLSPSVGRKGKKVRIYLSAVKIANILAFSSFGSGAAGHGGGGGVPPSMSYLKPSPYAMNGLGLAVSPMDMHPSMGYPPGSNPRKQRRERTTFTRAQLDVLESLFGKTRYPDIFMREEVALKINLPESRVQVWFKNRRAKCRQQAKQATHSEKNPGSLKASKKLKASNNNVTSPTNNNNNNSTTNNNNSSSNPNNNGGGGGGGGGSQHSVLTSHSHNTHIQSHHQQSHSLLGASGGGGGGSGGGTSLGNSPDVSQSPPSSLQAGIPSGHHHHHHHSALNNHHRDSPYKLPPLPSSNASSAGSTAPGGGPNSSHHHLNSGAAAAAISSHLHHSSSNGTGHSHSPAGYGLWSTASLSPMGDLMSSQGSLMTTNCLDRSNYMGSGGMGMTMSGHSTSMAHQGASSCYSQNYGPSSYYANMDYLSSSQLNGPVHSLVMSNLGQIGIPTMSSATLSPLSSLSPSSSIPNNILCRTPPLPPQLQQLSISTSAATAPSLAPLSPLPLSSLTPIPVPTDISSMMDSSPCCSSPDKSWKHQSFQIL</sequence>
<feature type="compositionally biased region" description="Low complexity" evidence="8">
    <location>
        <begin position="370"/>
        <end position="379"/>
    </location>
</feature>
<dbReference type="SUPFAM" id="SSF46689">
    <property type="entry name" value="Homeodomain-like"/>
    <property type="match status" value="1"/>
</dbReference>
<keyword evidence="12" id="KW-1185">Reference proteome</keyword>
<dbReference type="InterPro" id="IPR009057">
    <property type="entry name" value="Homeodomain-like_sf"/>
</dbReference>
<feature type="compositionally biased region" description="Polar residues" evidence="8">
    <location>
        <begin position="327"/>
        <end position="338"/>
    </location>
</feature>
<dbReference type="PANTHER" id="PTHR45793">
    <property type="entry name" value="HOMEOBOX PROTEIN"/>
    <property type="match status" value="1"/>
</dbReference>
<evidence type="ECO:0000256" key="4">
    <source>
        <dbReference type="ARBA" id="ARBA00023155"/>
    </source>
</evidence>
<dbReference type="Proteomes" id="UP001642540">
    <property type="component" value="Unassembled WGS sequence"/>
</dbReference>
<evidence type="ECO:0000256" key="5">
    <source>
        <dbReference type="ARBA" id="ARBA00023242"/>
    </source>
</evidence>
<feature type="compositionally biased region" description="Gly residues" evidence="8">
    <location>
        <begin position="272"/>
        <end position="282"/>
    </location>
</feature>
<evidence type="ECO:0000313" key="12">
    <source>
        <dbReference type="Proteomes" id="UP001642540"/>
    </source>
</evidence>
<evidence type="ECO:0000256" key="1">
    <source>
        <dbReference type="ARBA" id="ARBA00004123"/>
    </source>
</evidence>
<dbReference type="Gene3D" id="1.10.10.60">
    <property type="entry name" value="Homeodomain-like"/>
    <property type="match status" value="1"/>
</dbReference>
<dbReference type="SMART" id="SM00389">
    <property type="entry name" value="HOX"/>
    <property type="match status" value="1"/>
</dbReference>
<gene>
    <name evidence="11" type="ORF">ODALV1_LOCUS14503</name>
</gene>
<keyword evidence="9" id="KW-1133">Transmembrane helix</keyword>
<dbReference type="CDD" id="cd00086">
    <property type="entry name" value="homeodomain"/>
    <property type="match status" value="1"/>
</dbReference>
<feature type="region of interest" description="Disordered" evidence="8">
    <location>
        <begin position="146"/>
        <end position="168"/>
    </location>
</feature>
<keyword evidence="9" id="KW-0472">Membrane</keyword>
<evidence type="ECO:0000259" key="10">
    <source>
        <dbReference type="PROSITE" id="PS50071"/>
    </source>
</evidence>
<feature type="compositionally biased region" description="Low complexity" evidence="8">
    <location>
        <begin position="242"/>
        <end position="271"/>
    </location>
</feature>
<protein>
    <recommendedName>
        <fullName evidence="10">Homeobox domain-containing protein</fullName>
    </recommendedName>
</protein>
<evidence type="ECO:0000256" key="7">
    <source>
        <dbReference type="RuleBase" id="RU000682"/>
    </source>
</evidence>
<dbReference type="InterPro" id="IPR001356">
    <property type="entry name" value="HD"/>
</dbReference>